<gene>
    <name evidence="4" type="ORF">ATY31_08805</name>
</gene>
<accession>A0A2S3YSA3</accession>
<keyword evidence="1" id="KW-0560">Oxidoreductase</keyword>
<dbReference type="GO" id="GO:0000166">
    <property type="term" value="F:nucleotide binding"/>
    <property type="evidence" value="ECO:0007669"/>
    <property type="project" value="InterPro"/>
</dbReference>
<name>A0A2S3YSA3_9HYPH</name>
<organism evidence="4 5">
    <name type="scientific">Sinorhizobium americanum</name>
    <dbReference type="NCBI Taxonomy" id="194963"/>
    <lineage>
        <taxon>Bacteria</taxon>
        <taxon>Pseudomonadati</taxon>
        <taxon>Pseudomonadota</taxon>
        <taxon>Alphaproteobacteria</taxon>
        <taxon>Hyphomicrobiales</taxon>
        <taxon>Rhizobiaceae</taxon>
        <taxon>Sinorhizobium/Ensifer group</taxon>
        <taxon>Sinorhizobium</taxon>
    </lineage>
</organism>
<dbReference type="SUPFAM" id="SSF55347">
    <property type="entry name" value="Glyceraldehyde-3-phosphate dehydrogenase-like, C-terminal domain"/>
    <property type="match status" value="1"/>
</dbReference>
<proteinExistence type="predicted"/>
<comment type="caution">
    <text evidence="4">The sequence shown here is derived from an EMBL/GenBank/DDBJ whole genome shotgun (WGS) entry which is preliminary data.</text>
</comment>
<dbReference type="Proteomes" id="UP000237511">
    <property type="component" value="Unassembled WGS sequence"/>
</dbReference>
<protein>
    <submittedName>
        <fullName evidence="4">Oxidoreductase</fullName>
    </submittedName>
</protein>
<dbReference type="Pfam" id="PF22725">
    <property type="entry name" value="GFO_IDH_MocA_C3"/>
    <property type="match status" value="1"/>
</dbReference>
<dbReference type="RefSeq" id="WP_097524654.1">
    <property type="nucleotide sequence ID" value="NZ_LODU01000012.1"/>
</dbReference>
<evidence type="ECO:0000259" key="2">
    <source>
        <dbReference type="Pfam" id="PF01408"/>
    </source>
</evidence>
<dbReference type="InterPro" id="IPR051317">
    <property type="entry name" value="Gfo/Idh/MocA_oxidoreduct"/>
</dbReference>
<dbReference type="PANTHER" id="PTHR43708:SF8">
    <property type="entry name" value="OXIDOREDUCTASE"/>
    <property type="match status" value="1"/>
</dbReference>
<dbReference type="EMBL" id="LODU01000012">
    <property type="protein sequence ID" value="POH34532.1"/>
    <property type="molecule type" value="Genomic_DNA"/>
</dbReference>
<evidence type="ECO:0000313" key="4">
    <source>
        <dbReference type="EMBL" id="POH34532.1"/>
    </source>
</evidence>
<evidence type="ECO:0000259" key="3">
    <source>
        <dbReference type="Pfam" id="PF22725"/>
    </source>
</evidence>
<dbReference type="SUPFAM" id="SSF51735">
    <property type="entry name" value="NAD(P)-binding Rossmann-fold domains"/>
    <property type="match status" value="1"/>
</dbReference>
<dbReference type="Gene3D" id="3.30.360.10">
    <property type="entry name" value="Dihydrodipicolinate Reductase, domain 2"/>
    <property type="match status" value="1"/>
</dbReference>
<reference evidence="4 5" key="1">
    <citation type="journal article" date="2014" name="Syst. Appl. Microbiol.">
        <title>Microsymbionts of Phaseolus vulgaris in acid and alkaline soils of Mexico.</title>
        <authorList>
            <person name="Verastegui-Valdes M.M."/>
            <person name="Zhang Y.J."/>
            <person name="Rivera-Orduna F.N."/>
            <person name="Cheng H.P."/>
            <person name="Sui X.H."/>
            <person name="Wang E.T."/>
        </authorList>
    </citation>
    <scope>NUCLEOTIDE SEQUENCE [LARGE SCALE GENOMIC DNA]</scope>
    <source>
        <strain evidence="4 5">FG01</strain>
    </source>
</reference>
<evidence type="ECO:0000313" key="5">
    <source>
        <dbReference type="Proteomes" id="UP000237511"/>
    </source>
</evidence>
<dbReference type="GO" id="GO:0016491">
    <property type="term" value="F:oxidoreductase activity"/>
    <property type="evidence" value="ECO:0007669"/>
    <property type="project" value="UniProtKB-KW"/>
</dbReference>
<dbReference type="PANTHER" id="PTHR43708">
    <property type="entry name" value="CONSERVED EXPRESSED OXIDOREDUCTASE (EUROFUNG)"/>
    <property type="match status" value="1"/>
</dbReference>
<dbReference type="Gene3D" id="3.40.50.720">
    <property type="entry name" value="NAD(P)-binding Rossmann-like Domain"/>
    <property type="match status" value="1"/>
</dbReference>
<dbReference type="InterPro" id="IPR000683">
    <property type="entry name" value="Gfo/Idh/MocA-like_OxRdtase_N"/>
</dbReference>
<dbReference type="InterPro" id="IPR055170">
    <property type="entry name" value="GFO_IDH_MocA-like_dom"/>
</dbReference>
<feature type="domain" description="GFO/IDH/MocA-like oxidoreductase" evidence="3">
    <location>
        <begin position="133"/>
        <end position="254"/>
    </location>
</feature>
<sequence>MARIRVGLIGLGMAAAPHAKSLLDLQERAEVAAAFSPTPARREAFTQIYGFPTCDDAETIFADPSIAAVMVLTPPNTHLDLVRRAAAANKHVLLEKPLEISPARAEALVELAEKAGIVLGIVLQHRFRPVSEALAELIEEGRLGEIVSASARLHNWRPQSYYDQPGRGTRARDGGGVLLTQAIHTLDLMISLAGLPEEVRAHAATSKVHRMETEDLAMAAIRFANGAIGTVSATTCAYPGFPDEIDVIGTRGMARLGGRNLTVSFHDGTELTIEDEAAGGAGADPMAFPHHHHRAVLADFLDAIETGREPRVNGREALRVHRLIEAILVAAESGRPQRS</sequence>
<dbReference type="InterPro" id="IPR036291">
    <property type="entry name" value="NAD(P)-bd_dom_sf"/>
</dbReference>
<dbReference type="Pfam" id="PF01408">
    <property type="entry name" value="GFO_IDH_MocA"/>
    <property type="match status" value="1"/>
</dbReference>
<dbReference type="AlphaFoldDB" id="A0A2S3YSA3"/>
<feature type="domain" description="Gfo/Idh/MocA-like oxidoreductase N-terminal" evidence="2">
    <location>
        <begin position="4"/>
        <end position="119"/>
    </location>
</feature>
<evidence type="ECO:0000256" key="1">
    <source>
        <dbReference type="ARBA" id="ARBA00023002"/>
    </source>
</evidence>